<feature type="coiled-coil region" evidence="1">
    <location>
        <begin position="564"/>
        <end position="605"/>
    </location>
</feature>
<keyword evidence="4" id="KW-1185">Reference proteome</keyword>
<dbReference type="CDD" id="cd19941">
    <property type="entry name" value="TIL"/>
    <property type="match status" value="1"/>
</dbReference>
<evidence type="ECO:0000256" key="2">
    <source>
        <dbReference type="SAM" id="MobiDB-lite"/>
    </source>
</evidence>
<dbReference type="Gene3D" id="2.10.25.10">
    <property type="entry name" value="Laminin"/>
    <property type="match status" value="1"/>
</dbReference>
<feature type="region of interest" description="Disordered" evidence="2">
    <location>
        <begin position="120"/>
        <end position="378"/>
    </location>
</feature>
<feature type="region of interest" description="Disordered" evidence="2">
    <location>
        <begin position="1156"/>
        <end position="1185"/>
    </location>
</feature>
<evidence type="ECO:0000313" key="4">
    <source>
        <dbReference type="Proteomes" id="UP000827092"/>
    </source>
</evidence>
<feature type="coiled-coil region" evidence="1">
    <location>
        <begin position="461"/>
        <end position="539"/>
    </location>
</feature>
<feature type="compositionally biased region" description="Basic and acidic residues" evidence="2">
    <location>
        <begin position="157"/>
        <end position="172"/>
    </location>
</feature>
<feature type="region of interest" description="Disordered" evidence="2">
    <location>
        <begin position="887"/>
        <end position="934"/>
    </location>
</feature>
<keyword evidence="1" id="KW-0175">Coiled coil</keyword>
<feature type="compositionally biased region" description="Basic residues" evidence="2">
    <location>
        <begin position="1076"/>
        <end position="1085"/>
    </location>
</feature>
<evidence type="ECO:0000256" key="1">
    <source>
        <dbReference type="SAM" id="Coils"/>
    </source>
</evidence>
<feature type="compositionally biased region" description="Basic and acidic residues" evidence="2">
    <location>
        <begin position="1007"/>
        <end position="1019"/>
    </location>
</feature>
<gene>
    <name evidence="3" type="ORF">JTE90_026064</name>
</gene>
<feature type="compositionally biased region" description="Polar residues" evidence="2">
    <location>
        <begin position="890"/>
        <end position="904"/>
    </location>
</feature>
<feature type="compositionally biased region" description="Basic and acidic residues" evidence="2">
    <location>
        <begin position="212"/>
        <end position="244"/>
    </location>
</feature>
<feature type="region of interest" description="Disordered" evidence="2">
    <location>
        <begin position="1067"/>
        <end position="1103"/>
    </location>
</feature>
<feature type="coiled-coil region" evidence="1">
    <location>
        <begin position="649"/>
        <end position="732"/>
    </location>
</feature>
<comment type="caution">
    <text evidence="3">The sequence shown here is derived from an EMBL/GenBank/DDBJ whole genome shotgun (WGS) entry which is preliminary data.</text>
</comment>
<feature type="compositionally biased region" description="Basic and acidic residues" evidence="2">
    <location>
        <begin position="178"/>
        <end position="200"/>
    </location>
</feature>
<feature type="compositionally biased region" description="Basic and acidic residues" evidence="2">
    <location>
        <begin position="122"/>
        <end position="140"/>
    </location>
</feature>
<accession>A0AAV6UF44</accession>
<feature type="compositionally biased region" description="Polar residues" evidence="2">
    <location>
        <begin position="1158"/>
        <end position="1171"/>
    </location>
</feature>
<dbReference type="AlphaFoldDB" id="A0AAV6UF44"/>
<feature type="region of interest" description="Disordered" evidence="2">
    <location>
        <begin position="798"/>
        <end position="821"/>
    </location>
</feature>
<feature type="compositionally biased region" description="Basic and acidic residues" evidence="2">
    <location>
        <begin position="279"/>
        <end position="308"/>
    </location>
</feature>
<dbReference type="EMBL" id="JAFNEN010000490">
    <property type="protein sequence ID" value="KAG8181906.1"/>
    <property type="molecule type" value="Genomic_DNA"/>
</dbReference>
<name>A0AAV6UF44_9ARAC</name>
<organism evidence="3 4">
    <name type="scientific">Oedothorax gibbosus</name>
    <dbReference type="NCBI Taxonomy" id="931172"/>
    <lineage>
        <taxon>Eukaryota</taxon>
        <taxon>Metazoa</taxon>
        <taxon>Ecdysozoa</taxon>
        <taxon>Arthropoda</taxon>
        <taxon>Chelicerata</taxon>
        <taxon>Arachnida</taxon>
        <taxon>Araneae</taxon>
        <taxon>Araneomorphae</taxon>
        <taxon>Entelegynae</taxon>
        <taxon>Araneoidea</taxon>
        <taxon>Linyphiidae</taxon>
        <taxon>Erigoninae</taxon>
        <taxon>Oedothorax</taxon>
    </lineage>
</organism>
<feature type="region of interest" description="Disordered" evidence="2">
    <location>
        <begin position="955"/>
        <end position="1036"/>
    </location>
</feature>
<evidence type="ECO:0000313" key="3">
    <source>
        <dbReference type="EMBL" id="KAG8181906.1"/>
    </source>
</evidence>
<dbReference type="Proteomes" id="UP000827092">
    <property type="component" value="Unassembled WGS sequence"/>
</dbReference>
<reference evidence="3 4" key="1">
    <citation type="journal article" date="2022" name="Nat. Ecol. Evol.">
        <title>A masculinizing supergene underlies an exaggerated male reproductive morph in a spider.</title>
        <authorList>
            <person name="Hendrickx F."/>
            <person name="De Corte Z."/>
            <person name="Sonet G."/>
            <person name="Van Belleghem S.M."/>
            <person name="Kostlbacher S."/>
            <person name="Vangestel C."/>
        </authorList>
    </citation>
    <scope>NUCLEOTIDE SEQUENCE [LARGE SCALE GENOMIC DNA]</scope>
    <source>
        <strain evidence="3">W744_W776</strain>
    </source>
</reference>
<protein>
    <submittedName>
        <fullName evidence="3">Uncharacterized protein</fullName>
    </submittedName>
</protein>
<proteinExistence type="predicted"/>
<sequence length="1185" mass="135555">MVLCFNEVFDAISHDILSLFFIFTDFFFFCLDFYVNDAEVDCSDPNSEPSSCGLAFPPACAKSSYNRPCTANCIIGCFCVEPYYEKDKKCVLSEDYSLIMKYYSKNFTKLIYVDIKMPSSKKSTESQKEESENESKEHGQSSEPEEPEPGSVQAMRQKFEAPSKKPTESHKEKSSRRSQKEESSRGARESGQKNKSDQQDSKPSGPVQAMRQKFEAALKKATEGQKEESSHGAKERQGYSESHQEPGSSGPVQAMRQKYEDLSNKSAKAQKKAPRQKSTGREQVPEEEVHERSKPSHTSKHSDERPPDYPDVAVKRRKRSPSFAGVNSSTPYDDSDFQRPLTDREPSGMDPEGMQLRVEDPKSKAKPKARVAPSGLKSITYDGPITGLSSQLSTTPKQEVRTAQDEFYERWYQNHVEKVEDYNLLNTEIHHLLSQYMSETNFDYDVALSAEVLVSTLKDFVENLYKKLRKANLELSETQESDISVKIHDHKRKALDAVSILEKQLEFSNNKITELKEQISDLYKRLNAAEEKNEYLQQAYQSSTTGSDQENLEMLETRITESMSEKYEQELSRLTDESSEQRHENNELYEQLIALVRERVESEEQYMRDLSDAEQKIELNSMLKEALFSVLGNKEPNPQDARKIVKMWYKDLQSVISENQKEIDGLLKKCESTRKTKEQLMSHCVELEDEIENLHFEIQTNKQIITSFLERRESSSAEIENITEHKNALKDEYQTKLPTLKGAATKRSFSPIKNPFGKPTSRDLNIDLNLPTPEPFELPPSSHWPRKKEKYFPVNKRGFKPTTPRLIQSSRPAKKDSFDRSYIPQPHFASQGGYDDDESFSFNRRVSITSPGKYPLDLSVGVKPLDISESASGEHFVCDIEVNIKEDQNSYRSPQPMESSTTGGAVSKRSFSPIENPFGKPTSQDLKIDFDLPSPESFEFPPSSHWSRAKENYFPVNKRGFKPPTPRLIQSSRPAKKDSFDRSYIPQPHFASQGGYDDDESFSFSRRVSDQSPGKDHSLSKTLSITSPGKDEPQQLNVEVTPRDICESHSGEHVFCQIDVNVKDTEQPIYEQESKQRRRRRRNVFKRGTPPLTPSTARDPRMGTPTSVFTKHHHGIRNLFDADIDIDYRPRPRGDASIEWETEPSVKKWPGYVREVPQTLQRSHVSTTPMNDSEEEDETSAQWNE</sequence>